<keyword evidence="4 7" id="KW-0233">DNA recombination</keyword>
<sequence length="268" mass="30096">MKGGAAMARVNTDFEGLILFRRDYREHDLLVKFLTRNLGPTMFFVRGARRKGSKLAAPLLPFTYGTYVGWLEGGNLSYLVAAKETHQLKHLGPDLTANAYATYLLDLVGVAFEEGQGIGAWYDQILTALQLLDAGKAPQVIVNVLEVQLLGRFGVAPRWDGCVICGRRDLPLDYSEAFGGVLCRDHWDQDEHRLHLQPKVVNYLRLFAHLNLQTVGDVNVDAPTQRALRWALDKIYADQVGLHLKSKHFLDSLASWQDQLTLPPRENS</sequence>
<dbReference type="InterPro" id="IPR012340">
    <property type="entry name" value="NA-bd_OB-fold"/>
</dbReference>
<evidence type="ECO:0000256" key="2">
    <source>
        <dbReference type="ARBA" id="ARBA00021310"/>
    </source>
</evidence>
<dbReference type="Pfam" id="PF02565">
    <property type="entry name" value="RecO_C"/>
    <property type="match status" value="1"/>
</dbReference>
<comment type="similarity">
    <text evidence="1 7">Belongs to the RecO family.</text>
</comment>
<dbReference type="GO" id="GO:0006302">
    <property type="term" value="P:double-strand break repair"/>
    <property type="evidence" value="ECO:0007669"/>
    <property type="project" value="TreeGrafter"/>
</dbReference>
<dbReference type="Gene3D" id="2.40.50.140">
    <property type="entry name" value="Nucleic acid-binding proteins"/>
    <property type="match status" value="1"/>
</dbReference>
<evidence type="ECO:0000256" key="6">
    <source>
        <dbReference type="ARBA" id="ARBA00033409"/>
    </source>
</evidence>
<dbReference type="InterPro" id="IPR037278">
    <property type="entry name" value="ARFGAP/RecO"/>
</dbReference>
<dbReference type="InterPro" id="IPR042242">
    <property type="entry name" value="RecO_C"/>
</dbReference>
<dbReference type="SUPFAM" id="SSF57863">
    <property type="entry name" value="ArfGap/RecO-like zinc finger"/>
    <property type="match status" value="1"/>
</dbReference>
<evidence type="ECO:0000313" key="10">
    <source>
        <dbReference type="Proteomes" id="UP000050816"/>
    </source>
</evidence>
<evidence type="ECO:0000259" key="8">
    <source>
        <dbReference type="Pfam" id="PF11967"/>
    </source>
</evidence>
<dbReference type="Gene3D" id="1.20.1440.120">
    <property type="entry name" value="Recombination protein O, C-terminal domain"/>
    <property type="match status" value="1"/>
</dbReference>
<feature type="domain" description="DNA replication/recombination mediator RecO N-terminal" evidence="8">
    <location>
        <begin position="12"/>
        <end position="83"/>
    </location>
</feature>
<gene>
    <name evidence="7" type="primary">recO</name>
    <name evidence="9" type="ORF">FC43_GL001829</name>
</gene>
<dbReference type="NCBIfam" id="TIGR00613">
    <property type="entry name" value="reco"/>
    <property type="match status" value="1"/>
</dbReference>
<dbReference type="Gene3D" id="6.20.220.20">
    <property type="entry name" value="Recombination protein O, zinc-binding domain"/>
    <property type="match status" value="1"/>
</dbReference>
<dbReference type="AlphaFoldDB" id="A0A0R1U7M1"/>
<evidence type="ECO:0000256" key="3">
    <source>
        <dbReference type="ARBA" id="ARBA00022763"/>
    </source>
</evidence>
<accession>A0A0R1U7M1</accession>
<keyword evidence="3 7" id="KW-0227">DNA damage</keyword>
<evidence type="ECO:0000256" key="1">
    <source>
        <dbReference type="ARBA" id="ARBA00007452"/>
    </source>
</evidence>
<dbReference type="PANTHER" id="PTHR33991:SF1">
    <property type="entry name" value="DNA REPAIR PROTEIN RECO"/>
    <property type="match status" value="1"/>
</dbReference>
<dbReference type="Pfam" id="PF11967">
    <property type="entry name" value="RecO_N"/>
    <property type="match status" value="1"/>
</dbReference>
<dbReference type="InterPro" id="IPR003717">
    <property type="entry name" value="RecO"/>
</dbReference>
<organism evidence="9 10">
    <name type="scientific">Limosilactobacillus ingluviei DSM 15946</name>
    <dbReference type="NCBI Taxonomy" id="1423760"/>
    <lineage>
        <taxon>Bacteria</taxon>
        <taxon>Bacillati</taxon>
        <taxon>Bacillota</taxon>
        <taxon>Bacilli</taxon>
        <taxon>Lactobacillales</taxon>
        <taxon>Lactobacillaceae</taxon>
        <taxon>Limosilactobacillus</taxon>
    </lineage>
</organism>
<evidence type="ECO:0000256" key="4">
    <source>
        <dbReference type="ARBA" id="ARBA00023172"/>
    </source>
</evidence>
<dbReference type="EMBL" id="AZFK01000052">
    <property type="protein sequence ID" value="KRL89207.1"/>
    <property type="molecule type" value="Genomic_DNA"/>
</dbReference>
<dbReference type="PATRIC" id="fig|1423760.3.peg.1917"/>
<dbReference type="PANTHER" id="PTHR33991">
    <property type="entry name" value="DNA REPAIR PROTEIN RECO"/>
    <property type="match status" value="1"/>
</dbReference>
<dbReference type="GO" id="GO:0043590">
    <property type="term" value="C:bacterial nucleoid"/>
    <property type="evidence" value="ECO:0007669"/>
    <property type="project" value="TreeGrafter"/>
</dbReference>
<evidence type="ECO:0000256" key="5">
    <source>
        <dbReference type="ARBA" id="ARBA00023204"/>
    </source>
</evidence>
<evidence type="ECO:0000313" key="9">
    <source>
        <dbReference type="EMBL" id="KRL89207.1"/>
    </source>
</evidence>
<name>A0A0R1U7M1_9LACO</name>
<evidence type="ECO:0000256" key="7">
    <source>
        <dbReference type="HAMAP-Rule" id="MF_00201"/>
    </source>
</evidence>
<keyword evidence="5 7" id="KW-0234">DNA repair</keyword>
<dbReference type="SUPFAM" id="SSF50249">
    <property type="entry name" value="Nucleic acid-binding proteins"/>
    <property type="match status" value="1"/>
</dbReference>
<dbReference type="GO" id="GO:0006310">
    <property type="term" value="P:DNA recombination"/>
    <property type="evidence" value="ECO:0007669"/>
    <property type="project" value="UniProtKB-UniRule"/>
</dbReference>
<dbReference type="Proteomes" id="UP000050816">
    <property type="component" value="Unassembled WGS sequence"/>
</dbReference>
<dbReference type="HAMAP" id="MF_00201">
    <property type="entry name" value="RecO"/>
    <property type="match status" value="1"/>
</dbReference>
<dbReference type="InterPro" id="IPR022572">
    <property type="entry name" value="DNA_rep/recomb_RecO_N"/>
</dbReference>
<comment type="function">
    <text evidence="7">Involved in DNA repair and RecF pathway recombination.</text>
</comment>
<proteinExistence type="inferred from homology"/>
<reference evidence="9 10" key="1">
    <citation type="journal article" date="2015" name="Genome Announc.">
        <title>Expanding the biotechnology potential of lactobacilli through comparative genomics of 213 strains and associated genera.</title>
        <authorList>
            <person name="Sun Z."/>
            <person name="Harris H.M."/>
            <person name="McCann A."/>
            <person name="Guo C."/>
            <person name="Argimon S."/>
            <person name="Zhang W."/>
            <person name="Yang X."/>
            <person name="Jeffery I.B."/>
            <person name="Cooney J.C."/>
            <person name="Kagawa T.F."/>
            <person name="Liu W."/>
            <person name="Song Y."/>
            <person name="Salvetti E."/>
            <person name="Wrobel A."/>
            <person name="Rasinkangas P."/>
            <person name="Parkhill J."/>
            <person name="Rea M.C."/>
            <person name="O'Sullivan O."/>
            <person name="Ritari J."/>
            <person name="Douillard F.P."/>
            <person name="Paul Ross R."/>
            <person name="Yang R."/>
            <person name="Briner A.E."/>
            <person name="Felis G.E."/>
            <person name="de Vos W.M."/>
            <person name="Barrangou R."/>
            <person name="Klaenhammer T.R."/>
            <person name="Caufield P.W."/>
            <person name="Cui Y."/>
            <person name="Zhang H."/>
            <person name="O'Toole P.W."/>
        </authorList>
    </citation>
    <scope>NUCLEOTIDE SEQUENCE [LARGE SCALE GENOMIC DNA]</scope>
    <source>
        <strain evidence="9 10">DSM 15946</strain>
    </source>
</reference>
<protein>
    <recommendedName>
        <fullName evidence="2 7">DNA repair protein RecO</fullName>
    </recommendedName>
    <alternativeName>
        <fullName evidence="6 7">Recombination protein O</fullName>
    </alternativeName>
</protein>
<comment type="caution">
    <text evidence="9">The sequence shown here is derived from an EMBL/GenBank/DDBJ whole genome shotgun (WGS) entry which is preliminary data.</text>
</comment>